<dbReference type="PANTHER" id="PTHR11607">
    <property type="entry name" value="ALPHA-MANNOSIDASE"/>
    <property type="match status" value="1"/>
</dbReference>
<dbReference type="SUPFAM" id="SSF74650">
    <property type="entry name" value="Galactose mutarotase-like"/>
    <property type="match status" value="1"/>
</dbReference>
<dbReference type="EMBL" id="NBNE01018693">
    <property type="protein sequence ID" value="OWY92152.1"/>
    <property type="molecule type" value="Genomic_DNA"/>
</dbReference>
<protein>
    <submittedName>
        <fullName evidence="2">Lysosomal alpha-mannosidase</fullName>
    </submittedName>
</protein>
<feature type="domain" description="Glycosyl hydrolase family 38 C-terminal" evidence="1">
    <location>
        <begin position="1"/>
        <end position="191"/>
    </location>
</feature>
<dbReference type="InterPro" id="IPR050843">
    <property type="entry name" value="Glycosyl_Hydrlase_38"/>
</dbReference>
<dbReference type="OrthoDB" id="2016903at2759"/>
<accession>A0A225UGH3</accession>
<feature type="non-terminal residue" evidence="2">
    <location>
        <position position="1"/>
    </location>
</feature>
<organism evidence="2 3">
    <name type="scientific">Phytophthora megakarya</name>
    <dbReference type="NCBI Taxonomy" id="4795"/>
    <lineage>
        <taxon>Eukaryota</taxon>
        <taxon>Sar</taxon>
        <taxon>Stramenopiles</taxon>
        <taxon>Oomycota</taxon>
        <taxon>Peronosporomycetes</taxon>
        <taxon>Peronosporales</taxon>
        <taxon>Peronosporaceae</taxon>
        <taxon>Phytophthora</taxon>
    </lineage>
</organism>
<dbReference type="GO" id="GO:0006013">
    <property type="term" value="P:mannose metabolic process"/>
    <property type="evidence" value="ECO:0007669"/>
    <property type="project" value="InterPro"/>
</dbReference>
<dbReference type="Pfam" id="PF07748">
    <property type="entry name" value="Glyco_hydro_38C"/>
    <property type="match status" value="1"/>
</dbReference>
<dbReference type="Proteomes" id="UP000198211">
    <property type="component" value="Unassembled WGS sequence"/>
</dbReference>
<evidence type="ECO:0000313" key="3">
    <source>
        <dbReference type="Proteomes" id="UP000198211"/>
    </source>
</evidence>
<gene>
    <name evidence="2" type="ORF">PHMEG_00038961</name>
</gene>
<dbReference type="AlphaFoldDB" id="A0A225UGH3"/>
<dbReference type="PANTHER" id="PTHR11607:SF3">
    <property type="entry name" value="LYSOSOMAL ALPHA-MANNOSIDASE"/>
    <property type="match status" value="1"/>
</dbReference>
<name>A0A225UGH3_9STRA</name>
<sequence length="201" mass="21992">NQLLRVEIIKSSGSTSKLANKKKEIQTPLLSLVAFQGDGPTSGAYVFRPDSNKTYPMAGNASSTNLMPAVTIVNLQTNNGATASRTSVPPCGVQDRRLGHDRKGNEVIVRFDTGESIASDATLYTDSNGLEFMKRIRNHRDTWNLTLHDNTEAVAANYFRSRLADCVQGAVSLVDGQVEVMVHQCLRVDDYKGVAEFLNET</sequence>
<comment type="caution">
    <text evidence="2">The sequence shown here is derived from an EMBL/GenBank/DDBJ whole genome shotgun (WGS) entry which is preliminary data.</text>
</comment>
<dbReference type="InterPro" id="IPR011013">
    <property type="entry name" value="Gal_mutarotase_sf_dom"/>
</dbReference>
<dbReference type="InterPro" id="IPR011682">
    <property type="entry name" value="Glyco_hydro_38_C"/>
</dbReference>
<dbReference type="GO" id="GO:0030246">
    <property type="term" value="F:carbohydrate binding"/>
    <property type="evidence" value="ECO:0007669"/>
    <property type="project" value="InterPro"/>
</dbReference>
<dbReference type="GO" id="GO:0004559">
    <property type="term" value="F:alpha-mannosidase activity"/>
    <property type="evidence" value="ECO:0007669"/>
    <property type="project" value="InterPro"/>
</dbReference>
<dbReference type="Gene3D" id="2.70.98.30">
    <property type="entry name" value="Golgi alpha-mannosidase II, domain 4"/>
    <property type="match status" value="1"/>
</dbReference>
<proteinExistence type="predicted"/>
<reference evidence="3" key="1">
    <citation type="submission" date="2017-03" db="EMBL/GenBank/DDBJ databases">
        <title>Phytopthora megakarya and P. palmivora, two closely related causual agents of cacao black pod achieved similar genome size and gene model numbers by different mechanisms.</title>
        <authorList>
            <person name="Ali S."/>
            <person name="Shao J."/>
            <person name="Larry D.J."/>
            <person name="Kronmiller B."/>
            <person name="Shen D."/>
            <person name="Strem M.D."/>
            <person name="Melnick R.L."/>
            <person name="Guiltinan M.J."/>
            <person name="Tyler B.M."/>
            <person name="Meinhardt L.W."/>
            <person name="Bailey B.A."/>
        </authorList>
    </citation>
    <scope>NUCLEOTIDE SEQUENCE [LARGE SCALE GENOMIC DNA]</scope>
    <source>
        <strain evidence="3">zdho120</strain>
    </source>
</reference>
<evidence type="ECO:0000313" key="2">
    <source>
        <dbReference type="EMBL" id="OWY92152.1"/>
    </source>
</evidence>
<keyword evidence="3" id="KW-1185">Reference proteome</keyword>
<evidence type="ECO:0000259" key="1">
    <source>
        <dbReference type="Pfam" id="PF07748"/>
    </source>
</evidence>